<evidence type="ECO:0000259" key="2">
    <source>
        <dbReference type="Pfam" id="PF05699"/>
    </source>
</evidence>
<evidence type="ECO:0000313" key="4">
    <source>
        <dbReference type="Proteomes" id="UP001281761"/>
    </source>
</evidence>
<protein>
    <recommendedName>
        <fullName evidence="2">HAT C-terminal dimerisation domain-containing protein</fullName>
    </recommendedName>
</protein>
<dbReference type="InterPro" id="IPR008906">
    <property type="entry name" value="HATC_C_dom"/>
</dbReference>
<dbReference type="InterPro" id="IPR012337">
    <property type="entry name" value="RNaseH-like_sf"/>
</dbReference>
<accession>A0ABQ9XZQ6</accession>
<feature type="compositionally biased region" description="Basic and acidic residues" evidence="1">
    <location>
        <begin position="211"/>
        <end position="230"/>
    </location>
</feature>
<keyword evidence="4" id="KW-1185">Reference proteome</keyword>
<gene>
    <name evidence="3" type="ORF">BLNAU_8036</name>
</gene>
<evidence type="ECO:0000256" key="1">
    <source>
        <dbReference type="SAM" id="MobiDB-lite"/>
    </source>
</evidence>
<name>A0ABQ9XZQ6_9EUKA</name>
<dbReference type="EMBL" id="JARBJD010000050">
    <property type="protein sequence ID" value="KAK2956961.1"/>
    <property type="molecule type" value="Genomic_DNA"/>
</dbReference>
<dbReference type="Pfam" id="PF05699">
    <property type="entry name" value="Dimer_Tnp_hAT"/>
    <property type="match status" value="1"/>
</dbReference>
<dbReference type="Proteomes" id="UP001281761">
    <property type="component" value="Unassembled WGS sequence"/>
</dbReference>
<dbReference type="SUPFAM" id="SSF53098">
    <property type="entry name" value="Ribonuclease H-like"/>
    <property type="match status" value="1"/>
</dbReference>
<organism evidence="3 4">
    <name type="scientific">Blattamonas nauphoetae</name>
    <dbReference type="NCBI Taxonomy" id="2049346"/>
    <lineage>
        <taxon>Eukaryota</taxon>
        <taxon>Metamonada</taxon>
        <taxon>Preaxostyla</taxon>
        <taxon>Oxymonadida</taxon>
        <taxon>Blattamonas</taxon>
    </lineage>
</organism>
<feature type="region of interest" description="Disordered" evidence="1">
    <location>
        <begin position="184"/>
        <end position="230"/>
    </location>
</feature>
<comment type="caution">
    <text evidence="3">The sequence shown here is derived from an EMBL/GenBank/DDBJ whole genome shotgun (WGS) entry which is preliminary data.</text>
</comment>
<sequence>MGDVRIFLAAQYGILTTRTSTTFAQQCIQVCRNHGIRPIAFVADNAIPLQNVFPLLIQTISTIRLNLTNSPTRWQEMGSIAIDCLFLRFFCNSASSLMFLSYALTKQGRDSYIEKKSILPDHTDIVHVFVPIDFDEEEKAPTNPIELSDDSEDLSEVERRVRLRRSEERRQKIIQVQKQALLEDKTHPKGAFPSDKTPIITPQKRQSSTKSDSEETHSQDSEERIDSEVRIQRHPYFPPLRPISTLVMPHFSAKGQLSITMFTRPKPKEMFAAKPISFPAVLPPTHLKTDIVSTTTTHSTPNCPQNPQAKNQFIPPQPPSSRPLFPGIVSEIEYSPPHRHLHGIRTGIEFPSILTEIANQTQRQNDDLQQNELPRAPPFSVLSSLHSFHSEIIAGFKKYAPLILGRNQPLLDQQFDIWLNREETYSSEIAELTFRHFWREYKDGANAHELGDLALSIGAVAVSEIECERYFSHINKIYTKSRRRLRPDQVLAELSVAFHTTLDSRQ</sequence>
<evidence type="ECO:0000313" key="3">
    <source>
        <dbReference type="EMBL" id="KAK2956961.1"/>
    </source>
</evidence>
<reference evidence="3 4" key="1">
    <citation type="journal article" date="2022" name="bioRxiv">
        <title>Genomics of Preaxostyla Flagellates Illuminates Evolutionary Transitions and the Path Towards Mitochondrial Loss.</title>
        <authorList>
            <person name="Novak L.V.F."/>
            <person name="Treitli S.C."/>
            <person name="Pyrih J."/>
            <person name="Halakuc P."/>
            <person name="Pipaliya S.V."/>
            <person name="Vacek V."/>
            <person name="Brzon O."/>
            <person name="Soukal P."/>
            <person name="Eme L."/>
            <person name="Dacks J.B."/>
            <person name="Karnkowska A."/>
            <person name="Elias M."/>
            <person name="Hampl V."/>
        </authorList>
    </citation>
    <scope>NUCLEOTIDE SEQUENCE [LARGE SCALE GENOMIC DNA]</scope>
    <source>
        <strain evidence="3">NAU3</strain>
        <tissue evidence="3">Gut</tissue>
    </source>
</reference>
<feature type="domain" description="HAT C-terminal dimerisation" evidence="2">
    <location>
        <begin position="436"/>
        <end position="494"/>
    </location>
</feature>
<proteinExistence type="predicted"/>